<dbReference type="AlphaFoldDB" id="A0A4Q2D3V3"/>
<dbReference type="EMBL" id="SDEE01000784">
    <property type="protein sequence ID" value="RXW14007.1"/>
    <property type="molecule type" value="Genomic_DNA"/>
</dbReference>
<name>A0A4Q2D3V3_9AGAR</name>
<evidence type="ECO:0000313" key="3">
    <source>
        <dbReference type="Proteomes" id="UP000290288"/>
    </source>
</evidence>
<dbReference type="OrthoDB" id="5967843at2759"/>
<accession>A0A4Q2D3V3</accession>
<evidence type="ECO:0000256" key="1">
    <source>
        <dbReference type="SAM" id="MobiDB-lite"/>
    </source>
</evidence>
<reference evidence="2 3" key="1">
    <citation type="submission" date="2019-01" db="EMBL/GenBank/DDBJ databases">
        <title>Draft genome sequence of Psathyrella aberdarensis IHI B618.</title>
        <authorList>
            <person name="Buettner E."/>
            <person name="Kellner H."/>
        </authorList>
    </citation>
    <scope>NUCLEOTIDE SEQUENCE [LARGE SCALE GENOMIC DNA]</scope>
    <source>
        <strain evidence="2 3">IHI B618</strain>
    </source>
</reference>
<feature type="region of interest" description="Disordered" evidence="1">
    <location>
        <begin position="1"/>
        <end position="21"/>
    </location>
</feature>
<dbReference type="Proteomes" id="UP000290288">
    <property type="component" value="Unassembled WGS sequence"/>
</dbReference>
<keyword evidence="3" id="KW-1185">Reference proteome</keyword>
<sequence length="141" mass="15568">MANRSAPPEGAFSGTERTDSAHREVQIIHNYHGTVNKVEYAENANFGDNHGTLNQVSDRSHAIAGNQQHVEPIDPTNLIELLRPILDASHTRNRETSPPNSACFPGTRTDVIRVIVAWVDSTLLRNTHVLWLYGFVGCGKS</sequence>
<evidence type="ECO:0000313" key="2">
    <source>
        <dbReference type="EMBL" id="RXW14007.1"/>
    </source>
</evidence>
<feature type="non-terminal residue" evidence="2">
    <location>
        <position position="141"/>
    </location>
</feature>
<protein>
    <submittedName>
        <fullName evidence="2">Uncharacterized protein</fullName>
    </submittedName>
</protein>
<proteinExistence type="predicted"/>
<comment type="caution">
    <text evidence="2">The sequence shown here is derived from an EMBL/GenBank/DDBJ whole genome shotgun (WGS) entry which is preliminary data.</text>
</comment>
<organism evidence="2 3">
    <name type="scientific">Candolleomyces aberdarensis</name>
    <dbReference type="NCBI Taxonomy" id="2316362"/>
    <lineage>
        <taxon>Eukaryota</taxon>
        <taxon>Fungi</taxon>
        <taxon>Dikarya</taxon>
        <taxon>Basidiomycota</taxon>
        <taxon>Agaricomycotina</taxon>
        <taxon>Agaricomycetes</taxon>
        <taxon>Agaricomycetidae</taxon>
        <taxon>Agaricales</taxon>
        <taxon>Agaricineae</taxon>
        <taxon>Psathyrellaceae</taxon>
        <taxon>Candolleomyces</taxon>
    </lineage>
</organism>
<gene>
    <name evidence="2" type="ORF">EST38_g11845</name>
</gene>